<reference evidence="2" key="1">
    <citation type="submission" date="2021-02" db="EMBL/GenBank/DDBJ databases">
        <authorList>
            <person name="Nowell W R."/>
        </authorList>
    </citation>
    <scope>NUCLEOTIDE SEQUENCE</scope>
</reference>
<feature type="transmembrane region" description="Helical" evidence="1">
    <location>
        <begin position="191"/>
        <end position="215"/>
    </location>
</feature>
<evidence type="ECO:0000256" key="1">
    <source>
        <dbReference type="SAM" id="Phobius"/>
    </source>
</evidence>
<protein>
    <submittedName>
        <fullName evidence="2">Uncharacterized protein</fullName>
    </submittedName>
</protein>
<keyword evidence="3" id="KW-1185">Reference proteome</keyword>
<feature type="transmembrane region" description="Helical" evidence="1">
    <location>
        <begin position="583"/>
        <end position="603"/>
    </location>
</feature>
<comment type="caution">
    <text evidence="2">The sequence shown here is derived from an EMBL/GenBank/DDBJ whole genome shotgun (WGS) entry which is preliminary data.</text>
</comment>
<dbReference type="EMBL" id="CAJNOM010000017">
    <property type="protein sequence ID" value="CAF0806721.1"/>
    <property type="molecule type" value="Genomic_DNA"/>
</dbReference>
<feature type="transmembrane region" description="Helical" evidence="1">
    <location>
        <begin position="222"/>
        <end position="242"/>
    </location>
</feature>
<keyword evidence="1" id="KW-0812">Transmembrane</keyword>
<accession>A0A813T391</accession>
<proteinExistence type="predicted"/>
<evidence type="ECO:0000313" key="3">
    <source>
        <dbReference type="Proteomes" id="UP000663832"/>
    </source>
</evidence>
<evidence type="ECO:0000313" key="2">
    <source>
        <dbReference type="EMBL" id="CAF0806721.1"/>
    </source>
</evidence>
<keyword evidence="1" id="KW-1133">Transmembrane helix</keyword>
<feature type="transmembrane region" description="Helical" evidence="1">
    <location>
        <begin position="501"/>
        <end position="521"/>
    </location>
</feature>
<feature type="transmembrane region" description="Helical" evidence="1">
    <location>
        <begin position="475"/>
        <end position="495"/>
    </location>
</feature>
<organism evidence="2 3">
    <name type="scientific">Adineta steineri</name>
    <dbReference type="NCBI Taxonomy" id="433720"/>
    <lineage>
        <taxon>Eukaryota</taxon>
        <taxon>Metazoa</taxon>
        <taxon>Spiralia</taxon>
        <taxon>Gnathifera</taxon>
        <taxon>Rotifera</taxon>
        <taxon>Eurotatoria</taxon>
        <taxon>Bdelloidea</taxon>
        <taxon>Adinetida</taxon>
        <taxon>Adinetidae</taxon>
        <taxon>Adineta</taxon>
    </lineage>
</organism>
<dbReference type="OrthoDB" id="10050019at2759"/>
<feature type="transmembrane region" description="Helical" evidence="1">
    <location>
        <begin position="337"/>
        <end position="360"/>
    </location>
</feature>
<name>A0A813T391_9BILA</name>
<dbReference type="Proteomes" id="UP000663832">
    <property type="component" value="Unassembled WGS sequence"/>
</dbReference>
<feature type="transmembrane region" description="Helical" evidence="1">
    <location>
        <begin position="533"/>
        <end position="556"/>
    </location>
</feature>
<gene>
    <name evidence="2" type="ORF">QVE165_LOCUS4514</name>
</gene>
<feature type="transmembrane region" description="Helical" evidence="1">
    <location>
        <begin position="254"/>
        <end position="277"/>
    </location>
</feature>
<dbReference type="AlphaFoldDB" id="A0A813T391"/>
<sequence>MDVLHYSFSLSACPKCHLLVCKHTSLADLDFRSIEQQQEKQSFIESTTNTNSTNIKNPYQRLSTHGMNFYILPSTTTAAGESDNRHSWTTFGSNSIESTNTLENLSIDHDLLCDNIPFADENIIHSSLSLKPTFNQIVRTQSERCQKNFKPKIFLTKSYSFSTIYTTPKSLTISPHIQNNPKQSEKLYSNFSILILIILIISYLLTNTFDIVLLYIYYHTNYVYFTIFLSIIFICDIILWINNLIDMKNLSTRLLLIPFILRLYILYELVELTLVLFNKNLIDNIQILNTQSTPLSSTTTTLETNISQTTNSSLIHPHHHEQKQHQIQSYKTMKRRIYHYLTLFYLIHSSLLVFVNLYFWSNNFQLSTKSTLNMNYFIPKWTTHNDLLLSTTSMNMMPIRSSIGFWSKFENDRKHLARRTMSLNWTRPLFYREIPLSIRLPSSSTFVITSILYHLIMNYCLLSIFLSLKQISFKIIISFVSRLCLIITRIYTFIFLFRLNVWWFIITFTIVHFSLMMALLIDRSKWKDTYKRIFLKLMFSFLTHSSINDISINTLISLENISVFLHRLYLETFSSHNETTLRLIIFITILISLQIIGFLFDILSKNILYRTETTNQTIAKL</sequence>
<keyword evidence="1" id="KW-0472">Membrane</keyword>
<feature type="transmembrane region" description="Helical" evidence="1">
    <location>
        <begin position="446"/>
        <end position="468"/>
    </location>
</feature>